<dbReference type="OrthoDB" id="8003191at2"/>
<evidence type="ECO:0000256" key="1">
    <source>
        <dbReference type="SAM" id="MobiDB-lite"/>
    </source>
</evidence>
<dbReference type="STRING" id="582675.SAMN05192565_1239"/>
<feature type="chain" id="PRO_5011469908" evidence="2">
    <location>
        <begin position="31"/>
        <end position="94"/>
    </location>
</feature>
<evidence type="ECO:0000313" key="3">
    <source>
        <dbReference type="EMBL" id="SFH00454.1"/>
    </source>
</evidence>
<evidence type="ECO:0000256" key="2">
    <source>
        <dbReference type="SAM" id="SignalP"/>
    </source>
</evidence>
<evidence type="ECO:0000313" key="4">
    <source>
        <dbReference type="Proteomes" id="UP000199229"/>
    </source>
</evidence>
<feature type="compositionally biased region" description="Basic and acidic residues" evidence="1">
    <location>
        <begin position="64"/>
        <end position="79"/>
    </location>
</feature>
<protein>
    <submittedName>
        <fullName evidence="3">Uncharacterized protein</fullName>
    </submittedName>
</protein>
<keyword evidence="4" id="KW-1185">Reference proteome</keyword>
<organism evidence="3 4">
    <name type="scientific">Methylobacterium gossipiicola</name>
    <dbReference type="NCBI Taxonomy" id="582675"/>
    <lineage>
        <taxon>Bacteria</taxon>
        <taxon>Pseudomonadati</taxon>
        <taxon>Pseudomonadota</taxon>
        <taxon>Alphaproteobacteria</taxon>
        <taxon>Hyphomicrobiales</taxon>
        <taxon>Methylobacteriaceae</taxon>
        <taxon>Methylobacterium</taxon>
    </lineage>
</organism>
<name>A0A1I2WGQ9_9HYPH</name>
<accession>A0A1I2WGQ9</accession>
<gene>
    <name evidence="3" type="ORF">SAMN05192565_1239</name>
</gene>
<feature type="region of interest" description="Disordered" evidence="1">
    <location>
        <begin position="51"/>
        <end position="79"/>
    </location>
</feature>
<dbReference type="EMBL" id="FOPM01000023">
    <property type="protein sequence ID" value="SFH00454.1"/>
    <property type="molecule type" value="Genomic_DNA"/>
</dbReference>
<keyword evidence="2" id="KW-0732">Signal</keyword>
<proteinExistence type="predicted"/>
<dbReference type="RefSeq" id="WP_091974229.1">
    <property type="nucleotide sequence ID" value="NZ_FOPM01000023.1"/>
</dbReference>
<feature type="signal peptide" evidence="2">
    <location>
        <begin position="1"/>
        <end position="30"/>
    </location>
</feature>
<dbReference type="Proteomes" id="UP000199229">
    <property type="component" value="Unassembled WGS sequence"/>
</dbReference>
<sequence length="94" mass="9881">MPVHTVSRTRSLRLLLASGLIAVAGGAALAQGVAPESMRNIESAGTFRNITATGVTKPPGRALGGERPRETDTPSAKERVLDRRIETQICVGCN</sequence>
<dbReference type="AlphaFoldDB" id="A0A1I2WGQ9"/>
<reference evidence="4" key="1">
    <citation type="submission" date="2016-10" db="EMBL/GenBank/DDBJ databases">
        <authorList>
            <person name="Varghese N."/>
            <person name="Submissions S."/>
        </authorList>
    </citation>
    <scope>NUCLEOTIDE SEQUENCE [LARGE SCALE GENOMIC DNA]</scope>
    <source>
        <strain evidence="4">Gh-105</strain>
    </source>
</reference>